<dbReference type="GO" id="GO:0015886">
    <property type="term" value="P:heme transport"/>
    <property type="evidence" value="ECO:0007669"/>
    <property type="project" value="InterPro"/>
</dbReference>
<keyword evidence="8 12" id="KW-0812">Transmembrane</keyword>
<evidence type="ECO:0000256" key="4">
    <source>
        <dbReference type="ARBA" id="ARBA00016461"/>
    </source>
</evidence>
<evidence type="ECO:0000256" key="10">
    <source>
        <dbReference type="ARBA" id="ARBA00022989"/>
    </source>
</evidence>
<keyword evidence="11 12" id="KW-0472">Membrane</keyword>
<evidence type="ECO:0000313" key="14">
    <source>
        <dbReference type="Proteomes" id="UP000182284"/>
    </source>
</evidence>
<dbReference type="AlphaFoldDB" id="A0A1G7G976"/>
<comment type="subcellular location">
    <subcellularLocation>
        <location evidence="2 12">Cell inner membrane</location>
        <topology evidence="2 12">Single-pass membrane protein</topology>
    </subcellularLocation>
</comment>
<evidence type="ECO:0000256" key="12">
    <source>
        <dbReference type="RuleBase" id="RU363101"/>
    </source>
</evidence>
<evidence type="ECO:0000256" key="7">
    <source>
        <dbReference type="ARBA" id="ARBA00022519"/>
    </source>
</evidence>
<dbReference type="RefSeq" id="WP_074640579.1">
    <property type="nucleotide sequence ID" value="NZ_FNBL01000001.1"/>
</dbReference>
<evidence type="ECO:0000256" key="8">
    <source>
        <dbReference type="ARBA" id="ARBA00022692"/>
    </source>
</evidence>
<evidence type="ECO:0000256" key="1">
    <source>
        <dbReference type="ARBA" id="ARBA00002442"/>
    </source>
</evidence>
<dbReference type="Pfam" id="PF04995">
    <property type="entry name" value="CcmD"/>
    <property type="match status" value="1"/>
</dbReference>
<feature type="transmembrane region" description="Helical" evidence="12">
    <location>
        <begin position="12"/>
        <end position="32"/>
    </location>
</feature>
<evidence type="ECO:0000256" key="6">
    <source>
        <dbReference type="ARBA" id="ARBA00022475"/>
    </source>
</evidence>
<keyword evidence="9 12" id="KW-0201">Cytochrome c-type biogenesis</keyword>
<evidence type="ECO:0000256" key="2">
    <source>
        <dbReference type="ARBA" id="ARBA00004377"/>
    </source>
</evidence>
<evidence type="ECO:0000256" key="5">
    <source>
        <dbReference type="ARBA" id="ARBA00022448"/>
    </source>
</evidence>
<sequence>MMPDLGKYAGDVLTAYGITILLLAGLIWRSLARSAKMKRLLKQAEERRTHG</sequence>
<keyword evidence="10 12" id="KW-1133">Transmembrane helix</keyword>
<gene>
    <name evidence="13" type="ORF">SAMN04488117_101450</name>
</gene>
<keyword evidence="5 12" id="KW-0813">Transport</keyword>
<reference evidence="13 14" key="1">
    <citation type="submission" date="2016-10" db="EMBL/GenBank/DDBJ databases">
        <authorList>
            <person name="de Groot N.N."/>
        </authorList>
    </citation>
    <scope>NUCLEOTIDE SEQUENCE [LARGE SCALE GENOMIC DNA]</scope>
    <source>
        <strain evidence="13 14">DSM 27375</strain>
    </source>
</reference>
<proteinExistence type="inferred from homology"/>
<comment type="function">
    <text evidence="1 12">Required for the export of heme to the periplasm for the biogenesis of c-type cytochromes.</text>
</comment>
<keyword evidence="6 12" id="KW-1003">Cell membrane</keyword>
<dbReference type="GO" id="GO:0005886">
    <property type="term" value="C:plasma membrane"/>
    <property type="evidence" value="ECO:0007669"/>
    <property type="project" value="UniProtKB-SubCell"/>
</dbReference>
<evidence type="ECO:0000256" key="9">
    <source>
        <dbReference type="ARBA" id="ARBA00022748"/>
    </source>
</evidence>
<dbReference type="NCBIfam" id="TIGR03141">
    <property type="entry name" value="cytochro_ccmD"/>
    <property type="match status" value="1"/>
</dbReference>
<name>A0A1G7G976_9RHOB</name>
<dbReference type="InterPro" id="IPR007078">
    <property type="entry name" value="Haem_export_protD_CcmD"/>
</dbReference>
<dbReference type="Proteomes" id="UP000182284">
    <property type="component" value="Unassembled WGS sequence"/>
</dbReference>
<dbReference type="GO" id="GO:0017004">
    <property type="term" value="P:cytochrome complex assembly"/>
    <property type="evidence" value="ECO:0007669"/>
    <property type="project" value="UniProtKB-KW"/>
</dbReference>
<evidence type="ECO:0000256" key="11">
    <source>
        <dbReference type="ARBA" id="ARBA00023136"/>
    </source>
</evidence>
<protein>
    <recommendedName>
        <fullName evidence="4 12">Heme exporter protein D</fullName>
    </recommendedName>
</protein>
<dbReference type="EMBL" id="FNBL01000001">
    <property type="protein sequence ID" value="SDE84589.1"/>
    <property type="molecule type" value="Genomic_DNA"/>
</dbReference>
<evidence type="ECO:0000256" key="3">
    <source>
        <dbReference type="ARBA" id="ARBA00008741"/>
    </source>
</evidence>
<evidence type="ECO:0000313" key="13">
    <source>
        <dbReference type="EMBL" id="SDE84589.1"/>
    </source>
</evidence>
<organism evidence="13 14">
    <name type="scientific">Celeribacter baekdonensis</name>
    <dbReference type="NCBI Taxonomy" id="875171"/>
    <lineage>
        <taxon>Bacteria</taxon>
        <taxon>Pseudomonadati</taxon>
        <taxon>Pseudomonadota</taxon>
        <taxon>Alphaproteobacteria</taxon>
        <taxon>Rhodobacterales</taxon>
        <taxon>Roseobacteraceae</taxon>
        <taxon>Celeribacter</taxon>
    </lineage>
</organism>
<accession>A0A1G7G976</accession>
<keyword evidence="7 12" id="KW-0997">Cell inner membrane</keyword>
<comment type="similarity">
    <text evidence="3 12">Belongs to the CcmD/CycX/HelD family.</text>
</comment>